<keyword evidence="6 7" id="KW-0472">Membrane</keyword>
<dbReference type="GO" id="GO:0005886">
    <property type="term" value="C:plasma membrane"/>
    <property type="evidence" value="ECO:0007669"/>
    <property type="project" value="UniProtKB-SubCell"/>
</dbReference>
<keyword evidence="3" id="KW-1003">Cell membrane</keyword>
<gene>
    <name evidence="9" type="primary">yicG</name>
    <name evidence="9" type="ORF">NCTC12967_02086</name>
</gene>
<keyword evidence="5 7" id="KW-1133">Transmembrane helix</keyword>
<dbReference type="InterPro" id="IPR005115">
    <property type="entry name" value="Gly_transporter"/>
</dbReference>
<evidence type="ECO:0000256" key="1">
    <source>
        <dbReference type="ARBA" id="ARBA00004651"/>
    </source>
</evidence>
<dbReference type="AlphaFoldDB" id="A0A448N043"/>
<reference evidence="9 10" key="1">
    <citation type="submission" date="2018-12" db="EMBL/GenBank/DDBJ databases">
        <authorList>
            <consortium name="Pathogen Informatics"/>
        </authorList>
    </citation>
    <scope>NUCLEOTIDE SEQUENCE [LARGE SCALE GENOMIC DNA]</scope>
    <source>
        <strain evidence="9 10">NCTC12967</strain>
    </source>
</reference>
<accession>A0A448N043</accession>
<keyword evidence="10" id="KW-1185">Reference proteome</keyword>
<evidence type="ECO:0000256" key="4">
    <source>
        <dbReference type="ARBA" id="ARBA00022692"/>
    </source>
</evidence>
<feature type="transmembrane region" description="Helical" evidence="7">
    <location>
        <begin position="70"/>
        <end position="96"/>
    </location>
</feature>
<sequence>MRDPGRLDSPTVVWDLEMLARWGISVAGVVAFAASGALEAKRRDLDGVGVITLACCTAVGGGVIRDLLIGAVPVAALVDLWMMGLSVLTAVVVMLLVQTGRRLRIPLLLCDAVGLGLFTVDGALKGLSFGLHPAAATLTGVVTGVGGGILRDVLASEVPLVFRRRSPFYVVAALLGSGLIVWLATMGWASGAGMFGTAALIFLIRMTGLRYGWHIPNGRSRGRA</sequence>
<comment type="similarity">
    <text evidence="2">Belongs to the UPF0126 family.</text>
</comment>
<feature type="transmembrane region" description="Helical" evidence="7">
    <location>
        <begin position="45"/>
        <end position="64"/>
    </location>
</feature>
<dbReference type="Proteomes" id="UP000273044">
    <property type="component" value="Chromosome"/>
</dbReference>
<organism evidence="9 10">
    <name type="scientific">Arachnia propionica</name>
    <dbReference type="NCBI Taxonomy" id="1750"/>
    <lineage>
        <taxon>Bacteria</taxon>
        <taxon>Bacillati</taxon>
        <taxon>Actinomycetota</taxon>
        <taxon>Actinomycetes</taxon>
        <taxon>Propionibacteriales</taxon>
        <taxon>Propionibacteriaceae</taxon>
        <taxon>Arachnia</taxon>
    </lineage>
</organism>
<comment type="subcellular location">
    <subcellularLocation>
        <location evidence="1">Cell membrane</location>
        <topology evidence="1">Multi-pass membrane protein</topology>
    </subcellularLocation>
</comment>
<feature type="transmembrane region" description="Helical" evidence="7">
    <location>
        <begin position="108"/>
        <end position="128"/>
    </location>
</feature>
<evidence type="ECO:0000313" key="10">
    <source>
        <dbReference type="Proteomes" id="UP000273044"/>
    </source>
</evidence>
<feature type="transmembrane region" description="Helical" evidence="7">
    <location>
        <begin position="20"/>
        <end position="38"/>
    </location>
</feature>
<evidence type="ECO:0000256" key="2">
    <source>
        <dbReference type="ARBA" id="ARBA00008193"/>
    </source>
</evidence>
<evidence type="ECO:0000313" key="9">
    <source>
        <dbReference type="EMBL" id="VEH70780.1"/>
    </source>
</evidence>
<evidence type="ECO:0000256" key="3">
    <source>
        <dbReference type="ARBA" id="ARBA00022475"/>
    </source>
</evidence>
<keyword evidence="4 7" id="KW-0812">Transmembrane</keyword>
<proteinExistence type="inferred from homology"/>
<evidence type="ECO:0000259" key="8">
    <source>
        <dbReference type="Pfam" id="PF03458"/>
    </source>
</evidence>
<protein>
    <submittedName>
        <fullName evidence="9">Predicted membrane protein</fullName>
    </submittedName>
</protein>
<feature type="domain" description="Glycine transporter" evidence="8">
    <location>
        <begin position="25"/>
        <end position="96"/>
    </location>
</feature>
<name>A0A448N043_9ACTN</name>
<feature type="domain" description="Glycine transporter" evidence="8">
    <location>
        <begin position="109"/>
        <end position="183"/>
    </location>
</feature>
<evidence type="ECO:0000256" key="7">
    <source>
        <dbReference type="SAM" id="Phobius"/>
    </source>
</evidence>
<feature type="transmembrane region" description="Helical" evidence="7">
    <location>
        <begin position="134"/>
        <end position="154"/>
    </location>
</feature>
<feature type="transmembrane region" description="Helical" evidence="7">
    <location>
        <begin position="166"/>
        <end position="185"/>
    </location>
</feature>
<dbReference type="PANTHER" id="PTHR30506">
    <property type="entry name" value="INNER MEMBRANE PROTEIN"/>
    <property type="match status" value="1"/>
</dbReference>
<dbReference type="Pfam" id="PF03458">
    <property type="entry name" value="Gly_transporter"/>
    <property type="match status" value="2"/>
</dbReference>
<dbReference type="PANTHER" id="PTHR30506:SF3">
    <property type="entry name" value="UPF0126 INNER MEMBRANE PROTEIN YADS-RELATED"/>
    <property type="match status" value="1"/>
</dbReference>
<evidence type="ECO:0000256" key="6">
    <source>
        <dbReference type="ARBA" id="ARBA00023136"/>
    </source>
</evidence>
<evidence type="ECO:0000256" key="5">
    <source>
        <dbReference type="ARBA" id="ARBA00022989"/>
    </source>
</evidence>
<dbReference type="EMBL" id="LR134406">
    <property type="protein sequence ID" value="VEH70780.1"/>
    <property type="molecule type" value="Genomic_DNA"/>
</dbReference>
<feature type="transmembrane region" description="Helical" evidence="7">
    <location>
        <begin position="191"/>
        <end position="213"/>
    </location>
</feature>